<keyword evidence="1 8" id="KW-0808">Transferase</keyword>
<dbReference type="PROSITE" id="PS50011">
    <property type="entry name" value="PROTEIN_KINASE_DOM"/>
    <property type="match status" value="1"/>
</dbReference>
<dbReference type="InterPro" id="IPR000719">
    <property type="entry name" value="Prot_kinase_dom"/>
</dbReference>
<dbReference type="SUPFAM" id="SSF56112">
    <property type="entry name" value="Protein kinase-like (PK-like)"/>
    <property type="match status" value="1"/>
</dbReference>
<dbReference type="GO" id="GO:0005524">
    <property type="term" value="F:ATP binding"/>
    <property type="evidence" value="ECO:0007669"/>
    <property type="project" value="UniProtKB-UniRule"/>
</dbReference>
<dbReference type="AlphaFoldDB" id="A0A5C5XKU8"/>
<dbReference type="PROSITE" id="PS00108">
    <property type="entry name" value="PROTEIN_KINASE_ST"/>
    <property type="match status" value="1"/>
</dbReference>
<feature type="domain" description="Protein kinase" evidence="7">
    <location>
        <begin position="81"/>
        <end position="402"/>
    </location>
</feature>
<keyword evidence="6" id="KW-0812">Transmembrane</keyword>
<evidence type="ECO:0000313" key="8">
    <source>
        <dbReference type="EMBL" id="TWT63846.1"/>
    </source>
</evidence>
<keyword evidence="3 8" id="KW-0418">Kinase</keyword>
<dbReference type="EMBL" id="SJPG01000001">
    <property type="protein sequence ID" value="TWT63846.1"/>
    <property type="molecule type" value="Genomic_DNA"/>
</dbReference>
<keyword evidence="4 5" id="KW-0067">ATP-binding</keyword>
<dbReference type="PANTHER" id="PTHR43289:SF34">
    <property type="entry name" value="SERINE_THREONINE-PROTEIN KINASE YBDM-RELATED"/>
    <property type="match status" value="1"/>
</dbReference>
<dbReference type="PANTHER" id="PTHR43289">
    <property type="entry name" value="MITOGEN-ACTIVATED PROTEIN KINASE KINASE KINASE 20-RELATED"/>
    <property type="match status" value="1"/>
</dbReference>
<evidence type="ECO:0000256" key="4">
    <source>
        <dbReference type="ARBA" id="ARBA00022840"/>
    </source>
</evidence>
<reference evidence="8 9" key="1">
    <citation type="submission" date="2019-02" db="EMBL/GenBank/DDBJ databases">
        <title>Deep-cultivation of Planctomycetes and their phenomic and genomic characterization uncovers novel biology.</title>
        <authorList>
            <person name="Wiegand S."/>
            <person name="Jogler M."/>
            <person name="Boedeker C."/>
            <person name="Pinto D."/>
            <person name="Vollmers J."/>
            <person name="Rivas-Marin E."/>
            <person name="Kohn T."/>
            <person name="Peeters S.H."/>
            <person name="Heuer A."/>
            <person name="Rast P."/>
            <person name="Oberbeckmann S."/>
            <person name="Bunk B."/>
            <person name="Jeske O."/>
            <person name="Meyerdierks A."/>
            <person name="Storesund J.E."/>
            <person name="Kallscheuer N."/>
            <person name="Luecker S."/>
            <person name="Lage O.M."/>
            <person name="Pohl T."/>
            <person name="Merkel B.J."/>
            <person name="Hornburger P."/>
            <person name="Mueller R.-W."/>
            <person name="Bruemmer F."/>
            <person name="Labrenz M."/>
            <person name="Spormann A.M."/>
            <person name="Op Den Camp H."/>
            <person name="Overmann J."/>
            <person name="Amann R."/>
            <person name="Jetten M.S.M."/>
            <person name="Mascher T."/>
            <person name="Medema M.H."/>
            <person name="Devos D.P."/>
            <person name="Kaster A.-K."/>
            <person name="Ovreas L."/>
            <person name="Rohde M."/>
            <person name="Galperin M.Y."/>
            <person name="Jogler C."/>
        </authorList>
    </citation>
    <scope>NUCLEOTIDE SEQUENCE [LARGE SCALE GENOMIC DNA]</scope>
    <source>
        <strain evidence="8 9">Pan54</strain>
    </source>
</reference>
<keyword evidence="9" id="KW-1185">Reference proteome</keyword>
<name>A0A5C5XKU8_9PLAN</name>
<accession>A0A5C5XKU8</accession>
<dbReference type="CDD" id="cd14014">
    <property type="entry name" value="STKc_PknB_like"/>
    <property type="match status" value="1"/>
</dbReference>
<sequence>MSYSETQRDPLELLFSEYIDRCRNGEQIDVAGFAAENPDLAEEILELFPTLAALEGFKKQGPPISDVDQEQIQSGLQMGEYQLLREIGVGGMGIVYEAFQQSMQRRVALKVLPREFSRQKDRRERFMQEARTVARLSFRNIVPIIDFGEADERCFFAMRLIEGVGLDWVVLRRNQNSEPITSHEVLEHFQQQGVPLTGDDQETDVDDDEDSLAFEFDYAAHSASQRAKQQPRWTLKPDSWKQIARIGVQAARALEHAHNAGILHRDIKPGNMLIDYEGILWITDFGLAKSEKELSLTGTNDVVGTMRYISPERFHGQVDARSDLYALGLTLIELCINRPVFDQSNRSELIRNIMEGIIPAPRSINSKIPRGLEAILIKATAKQPTQRYQSAGEMIQDLRAFSRGLEVKPISQFKTRKKKKRNWLPVFTMALLLCCLLEAYLLANYRVLFPGTPQVTTSVQMKAGALGQRLENLDRMYAQVTGRSITTDLARTSPLLPLPENQRNLMQTLLNLYRQLRKDTEQTGSVFTIEEIDERIQFIRNLLS</sequence>
<keyword evidence="6" id="KW-0472">Membrane</keyword>
<dbReference type="Proteomes" id="UP000316095">
    <property type="component" value="Unassembled WGS sequence"/>
</dbReference>
<evidence type="ECO:0000256" key="5">
    <source>
        <dbReference type="PROSITE-ProRule" id="PRU10141"/>
    </source>
</evidence>
<dbReference type="Gene3D" id="3.30.200.20">
    <property type="entry name" value="Phosphorylase Kinase, domain 1"/>
    <property type="match status" value="1"/>
</dbReference>
<dbReference type="PROSITE" id="PS00107">
    <property type="entry name" value="PROTEIN_KINASE_ATP"/>
    <property type="match status" value="1"/>
</dbReference>
<gene>
    <name evidence="8" type="primary">prkC_16</name>
    <name evidence="8" type="ORF">Pan54_46050</name>
</gene>
<keyword evidence="6" id="KW-1133">Transmembrane helix</keyword>
<dbReference type="InterPro" id="IPR008271">
    <property type="entry name" value="Ser/Thr_kinase_AS"/>
</dbReference>
<dbReference type="RefSeq" id="WP_146505622.1">
    <property type="nucleotide sequence ID" value="NZ_SJPG01000001.1"/>
</dbReference>
<dbReference type="GO" id="GO:0004674">
    <property type="term" value="F:protein serine/threonine kinase activity"/>
    <property type="evidence" value="ECO:0007669"/>
    <property type="project" value="UniProtKB-EC"/>
</dbReference>
<dbReference type="EC" id="2.7.11.1" evidence="8"/>
<dbReference type="InterPro" id="IPR011009">
    <property type="entry name" value="Kinase-like_dom_sf"/>
</dbReference>
<evidence type="ECO:0000259" key="7">
    <source>
        <dbReference type="PROSITE" id="PS50011"/>
    </source>
</evidence>
<keyword evidence="2 5" id="KW-0547">Nucleotide-binding</keyword>
<dbReference type="OrthoDB" id="6111975at2"/>
<comment type="caution">
    <text evidence="8">The sequence shown here is derived from an EMBL/GenBank/DDBJ whole genome shotgun (WGS) entry which is preliminary data.</text>
</comment>
<feature type="binding site" evidence="5">
    <location>
        <position position="110"/>
    </location>
    <ligand>
        <name>ATP</name>
        <dbReference type="ChEBI" id="CHEBI:30616"/>
    </ligand>
</feature>
<evidence type="ECO:0000256" key="1">
    <source>
        <dbReference type="ARBA" id="ARBA00022679"/>
    </source>
</evidence>
<dbReference type="Gene3D" id="1.10.510.10">
    <property type="entry name" value="Transferase(Phosphotransferase) domain 1"/>
    <property type="match status" value="1"/>
</dbReference>
<proteinExistence type="predicted"/>
<evidence type="ECO:0000256" key="3">
    <source>
        <dbReference type="ARBA" id="ARBA00022777"/>
    </source>
</evidence>
<dbReference type="SMART" id="SM00220">
    <property type="entry name" value="S_TKc"/>
    <property type="match status" value="1"/>
</dbReference>
<protein>
    <submittedName>
        <fullName evidence="8">Serine/threonine-protein kinase PrkC</fullName>
        <ecNumber evidence="8">2.7.11.1</ecNumber>
    </submittedName>
</protein>
<dbReference type="Pfam" id="PF00069">
    <property type="entry name" value="Pkinase"/>
    <property type="match status" value="2"/>
</dbReference>
<organism evidence="8 9">
    <name type="scientific">Rubinisphaera italica</name>
    <dbReference type="NCBI Taxonomy" id="2527969"/>
    <lineage>
        <taxon>Bacteria</taxon>
        <taxon>Pseudomonadati</taxon>
        <taxon>Planctomycetota</taxon>
        <taxon>Planctomycetia</taxon>
        <taxon>Planctomycetales</taxon>
        <taxon>Planctomycetaceae</taxon>
        <taxon>Rubinisphaera</taxon>
    </lineage>
</organism>
<evidence type="ECO:0000313" key="9">
    <source>
        <dbReference type="Proteomes" id="UP000316095"/>
    </source>
</evidence>
<feature type="transmembrane region" description="Helical" evidence="6">
    <location>
        <begin position="423"/>
        <end position="443"/>
    </location>
</feature>
<evidence type="ECO:0000256" key="2">
    <source>
        <dbReference type="ARBA" id="ARBA00022741"/>
    </source>
</evidence>
<evidence type="ECO:0000256" key="6">
    <source>
        <dbReference type="SAM" id="Phobius"/>
    </source>
</evidence>
<dbReference type="InterPro" id="IPR017441">
    <property type="entry name" value="Protein_kinase_ATP_BS"/>
</dbReference>